<evidence type="ECO:0000313" key="3">
    <source>
        <dbReference type="EMBL" id="EDR26366.1"/>
    </source>
</evidence>
<dbReference type="EC" id="2.3.1.48" evidence="3"/>
<dbReference type="GO" id="GO:0061733">
    <property type="term" value="F:protein-lysine-acetyltransferase activity"/>
    <property type="evidence" value="ECO:0007669"/>
    <property type="project" value="UniProtKB-EC"/>
</dbReference>
<keyword evidence="4" id="KW-1185">Reference proteome</keyword>
<proteinExistence type="predicted"/>
<feature type="compositionally biased region" description="Polar residues" evidence="1">
    <location>
        <begin position="123"/>
        <end position="132"/>
    </location>
</feature>
<dbReference type="VEuPathDB" id="AmoebaDB:EDI_018350"/>
<organism evidence="4">
    <name type="scientific">Entamoeba dispar (strain ATCC PRA-260 / SAW760)</name>
    <dbReference type="NCBI Taxonomy" id="370354"/>
    <lineage>
        <taxon>Eukaryota</taxon>
        <taxon>Amoebozoa</taxon>
        <taxon>Evosea</taxon>
        <taxon>Archamoebae</taxon>
        <taxon>Mastigamoebida</taxon>
        <taxon>Entamoebidae</taxon>
        <taxon>Entamoeba</taxon>
    </lineage>
</organism>
<dbReference type="GO" id="GO:0016477">
    <property type="term" value="P:cell migration"/>
    <property type="evidence" value="ECO:0007669"/>
    <property type="project" value="TreeGrafter"/>
</dbReference>
<feature type="region of interest" description="Disordered" evidence="1">
    <location>
        <begin position="1"/>
        <end position="132"/>
    </location>
</feature>
<dbReference type="PROSITE" id="PS50018">
    <property type="entry name" value="RAS_GTPASE_ACTIV_2"/>
    <property type="match status" value="1"/>
</dbReference>
<dbReference type="SUPFAM" id="SSF52047">
    <property type="entry name" value="RNI-like"/>
    <property type="match status" value="1"/>
</dbReference>
<keyword evidence="3" id="KW-0012">Acyltransferase</keyword>
<sequence>MSESISLSNSYESTVSSSNENKVDNVVSEDKKTQPAQQKKPSLAELIAMQKAGTLPKQYTEKEKIAPGTDLSNGNPPAKKPTLAELIAMQKAGTLPKQYTEKEKVVAGSDMSNGSPQPVKELPSSQPAQQKKPSLAELIAMQKAGTLPKQYTEKEKIAPGTDLSNGNPPAKKPTLAELIAMQKAGSLPKQYTEKEKITPGTDMSNGNVRTQQVEITTSSTQTTTEKKPTLAELLAMQKAGTLPNEFQKQKGTVEEVVKRESFIHREISAIEEEVSKYGDGRETQIKEENLYYSERELTVLQNMFEFFMKKAPNILSTMFSNRDKAEELADAVLNLTYSKRLALDFVSQMLKEEFETHTDSHSLFRENTSATRVAKSFLAKVGRKYLLDIYKPFVQEIIHNNISFEIDDHRETDKEKLEINKQNLFKACRKLFDLVIESFDLLPPGVKLLARIFNEYAAQFFGELSDDSRNSLTGSFIMLRYINPAIFSPEKYGIVDDPKEISMSGRRNLILLSKVLQNLSNGVKFIQEKEPFMLPLNVILDEYLDKFKRYFRRIVNVAKNFPFVLVVEEATITDMKPIALIHKELCERADEIIGTSSIEISEEFCKYMVSLGKYSDKTHSFGEFKEEIQIKLKEFLIKNKHEAVYISSFNCEINENKIEGILIVTLHHIIILDQSFNIIKEIHVFDIQTVTSANKMGMSFQLKDGTSLVGETIHPDQIIIAMLRSFKSSFADGIYGFVIDVPSHRSANFKNVFSLQTFNTCGGFSGIYNAFCTYKKVPINESVQAFIESTKEDIEGAKELNCLMFNTTDPNNKNDAMSATEFQPVLSALRTNKYFTKLNIESTSLVGCEEELKKVLEDNETLECIRLNDVGIKEWDTILCAYIEKNKSHNIKEIDLGNNKLESKALASLAKIIVNYQINKINLNHCISNDKSISYFFEGFKECVEKKIHLPLISLKLEGAKMGNESIDFMINQFAKIFPNLMELNLSNLDIKNSGELVNVLKGLNFLVHVDLSGISIGKKTETGLAKIISTLNNLKELHLRKCSIPAIVLKEIIENLKSSEVILDLQGMQFDDEGINSLAESIKLNKNIISFDISQTNIKDKGLSKILDALVENTVVETLNISKTINGDDTEGLMTALLKYLKKTTSLKNLILEGGNKTDQQLGLNMIPVLNSLVKNEHIVSLDIQSQGMGNKGAFALANLLKITKTLQTLKWDQNEIGIFGLRAVVDSMRVNTSVKELQLPILDCRALRVQGKFNDGKIIGELVKSVQKKGL</sequence>
<dbReference type="GeneID" id="5882394"/>
<dbReference type="InterPro" id="IPR032675">
    <property type="entry name" value="LRR_dom_sf"/>
</dbReference>
<dbReference type="OrthoDB" id="15935at2759"/>
<dbReference type="EMBL" id="DS549206">
    <property type="protein sequence ID" value="EDR26366.1"/>
    <property type="molecule type" value="Genomic_DNA"/>
</dbReference>
<dbReference type="eggNOG" id="KOG4242">
    <property type="taxonomic scope" value="Eukaryota"/>
</dbReference>
<dbReference type="OMA" id="TCIRRIY"/>
<feature type="compositionally biased region" description="Low complexity" evidence="1">
    <location>
        <begin position="1"/>
        <end position="18"/>
    </location>
</feature>
<evidence type="ECO:0000313" key="4">
    <source>
        <dbReference type="Proteomes" id="UP000008076"/>
    </source>
</evidence>
<name>B0EGI7_ENTDS</name>
<dbReference type="KEGG" id="edi:EDI_018350"/>
<dbReference type="InterPro" id="IPR001936">
    <property type="entry name" value="RasGAP_dom"/>
</dbReference>
<keyword evidence="3" id="KW-0808">Transferase</keyword>
<dbReference type="GO" id="GO:0034315">
    <property type="term" value="P:regulation of Arp2/3 complex-mediated actin nucleation"/>
    <property type="evidence" value="ECO:0007669"/>
    <property type="project" value="TreeGrafter"/>
</dbReference>
<accession>B0EGI7</accession>
<dbReference type="eggNOG" id="KOG1826">
    <property type="taxonomic scope" value="Eukaryota"/>
</dbReference>
<evidence type="ECO:0000256" key="1">
    <source>
        <dbReference type="SAM" id="MobiDB-lite"/>
    </source>
</evidence>
<dbReference type="InterPro" id="IPR051279">
    <property type="entry name" value="PP1-Reg/Actin-Interact_Protein"/>
</dbReference>
<dbReference type="Gene3D" id="3.80.10.10">
    <property type="entry name" value="Ribonuclease Inhibitor"/>
    <property type="match status" value="1"/>
</dbReference>
<dbReference type="SUPFAM" id="SSF48350">
    <property type="entry name" value="GTPase activation domain, GAP"/>
    <property type="match status" value="1"/>
</dbReference>
<feature type="domain" description="Ras-GAP" evidence="2">
    <location>
        <begin position="324"/>
        <end position="521"/>
    </location>
</feature>
<dbReference type="AlphaFoldDB" id="B0EGI7"/>
<dbReference type="GO" id="GO:0005886">
    <property type="term" value="C:plasma membrane"/>
    <property type="evidence" value="ECO:0007669"/>
    <property type="project" value="TreeGrafter"/>
</dbReference>
<dbReference type="Pfam" id="PF00616">
    <property type="entry name" value="RasGAP"/>
    <property type="match status" value="2"/>
</dbReference>
<dbReference type="GO" id="GO:0030027">
    <property type="term" value="C:lamellipodium"/>
    <property type="evidence" value="ECO:0007669"/>
    <property type="project" value="TreeGrafter"/>
</dbReference>
<dbReference type="RefSeq" id="XP_001737359.1">
    <property type="nucleotide sequence ID" value="XM_001737307.1"/>
</dbReference>
<dbReference type="Gene3D" id="1.10.506.10">
    <property type="entry name" value="GTPase Activation - p120gap, domain 1"/>
    <property type="match status" value="1"/>
</dbReference>
<protein>
    <submittedName>
        <fullName evidence="3">Ras GTPase-activating protein with iq motif, putative</fullName>
        <ecNumber evidence="3">2.3.1.48</ecNumber>
    </submittedName>
</protein>
<reference evidence="4" key="1">
    <citation type="submission" date="2007-12" db="EMBL/GenBank/DDBJ databases">
        <title>Annotation of Entamoeba dispar SAW760.</title>
        <authorList>
            <person name="Lorenzi H."/>
            <person name="Inman J."/>
            <person name="Schobel S."/>
            <person name="Amedeo P."/>
            <person name="Caler E."/>
        </authorList>
    </citation>
    <scope>NUCLEOTIDE SEQUENCE [LARGE SCALE GENOMIC DNA]</scope>
    <source>
        <strain evidence="4">ATCC PRA-260 / SAW760</strain>
    </source>
</reference>
<dbReference type="SMART" id="SM00323">
    <property type="entry name" value="RasGAP"/>
    <property type="match status" value="1"/>
</dbReference>
<dbReference type="InterPro" id="IPR008936">
    <property type="entry name" value="Rho_GTPase_activation_prot"/>
</dbReference>
<evidence type="ECO:0000259" key="2">
    <source>
        <dbReference type="PROSITE" id="PS50018"/>
    </source>
</evidence>
<dbReference type="PANTHER" id="PTHR24112:SF66">
    <property type="entry name" value="LEUCINE-RICH REPEAT, ISOFORM F"/>
    <property type="match status" value="1"/>
</dbReference>
<dbReference type="Proteomes" id="UP000008076">
    <property type="component" value="Unassembled WGS sequence"/>
</dbReference>
<gene>
    <name evidence="3" type="ORF">EDI_018350</name>
</gene>
<dbReference type="CDD" id="cd04519">
    <property type="entry name" value="RasGAP"/>
    <property type="match status" value="1"/>
</dbReference>
<dbReference type="PANTHER" id="PTHR24112">
    <property type="entry name" value="LEUCINE-RICH REPEAT, ISOFORM F-RELATED"/>
    <property type="match status" value="1"/>
</dbReference>